<dbReference type="InterPro" id="IPR023346">
    <property type="entry name" value="Lysozyme-like_dom_sf"/>
</dbReference>
<comment type="caution">
    <text evidence="3">The sequence shown here is derived from an EMBL/GenBank/DDBJ whole genome shotgun (WGS) entry which is preliminary data.</text>
</comment>
<name>A0ABS7PDT3_9SPHN</name>
<organism evidence="3 4">
    <name type="scientific">Alteriqipengyuania abyssalis</name>
    <dbReference type="NCBI Taxonomy" id="2860200"/>
    <lineage>
        <taxon>Bacteria</taxon>
        <taxon>Pseudomonadati</taxon>
        <taxon>Pseudomonadota</taxon>
        <taxon>Alphaproteobacteria</taxon>
        <taxon>Sphingomonadales</taxon>
        <taxon>Erythrobacteraceae</taxon>
        <taxon>Alteriqipengyuania</taxon>
    </lineage>
</organism>
<evidence type="ECO:0000313" key="3">
    <source>
        <dbReference type="EMBL" id="MBY8337146.1"/>
    </source>
</evidence>
<keyword evidence="4" id="KW-1185">Reference proteome</keyword>
<evidence type="ECO:0000313" key="4">
    <source>
        <dbReference type="Proteomes" id="UP000759298"/>
    </source>
</evidence>
<evidence type="ECO:0000259" key="2">
    <source>
        <dbReference type="Pfam" id="PF01464"/>
    </source>
</evidence>
<proteinExistence type="inferred from homology"/>
<protein>
    <submittedName>
        <fullName evidence="3">Lytic transglycosylase domain-containing protein</fullName>
    </submittedName>
</protein>
<dbReference type="Gene3D" id="1.10.530.10">
    <property type="match status" value="1"/>
</dbReference>
<evidence type="ECO:0000256" key="1">
    <source>
        <dbReference type="ARBA" id="ARBA00009387"/>
    </source>
</evidence>
<dbReference type="EMBL" id="JAHWXP010000002">
    <property type="protein sequence ID" value="MBY8337146.1"/>
    <property type="molecule type" value="Genomic_DNA"/>
</dbReference>
<dbReference type="InterPro" id="IPR008258">
    <property type="entry name" value="Transglycosylase_SLT_dom_1"/>
</dbReference>
<dbReference type="Proteomes" id="UP000759298">
    <property type="component" value="Unassembled WGS sequence"/>
</dbReference>
<gene>
    <name evidence="3" type="ORF">KYN89_08790</name>
</gene>
<comment type="similarity">
    <text evidence="1">Belongs to the virb1 family.</text>
</comment>
<sequence length="281" mass="29825">MRTAIARASEKTGVDFDYLLAQARLESGLDPDAKARTSSATGLYQFIDSTWLRTMDRHGSKYGYAWASDRIDPRGGVSDAGTRAQLLSLRYDADTSALMAAELARENTDGLRGVLGREPEPAELYLAHFLGLGGAQTFLNAYRTDAGQSAPALMPKAAAANRPIFYDRGRPRSVAEVMSLLQTKVANAMDQGGAMPFTPGTVPATGGLSQEFAQARYASTAMMPGRSARAVAIAATDGPQTRPSMAETLRSTFRGSDSGGVGGRARARIDEAYSKFAALGL</sequence>
<accession>A0ABS7PDT3</accession>
<dbReference type="RefSeq" id="WP_222824703.1">
    <property type="nucleotide sequence ID" value="NZ_JAHWXP010000002.1"/>
</dbReference>
<dbReference type="Pfam" id="PF01464">
    <property type="entry name" value="SLT"/>
    <property type="match status" value="1"/>
</dbReference>
<dbReference type="SUPFAM" id="SSF53955">
    <property type="entry name" value="Lysozyme-like"/>
    <property type="match status" value="1"/>
</dbReference>
<reference evidence="3 4" key="1">
    <citation type="submission" date="2021-07" db="EMBL/GenBank/DDBJ databases">
        <title>Alteriqipengyuania abyssalis NZ-12B nov, sp.nov isolated from deep sea sponge in pacific ocean.</title>
        <authorList>
            <person name="Tareen S."/>
            <person name="Wink J."/>
        </authorList>
    </citation>
    <scope>NUCLEOTIDE SEQUENCE [LARGE SCALE GENOMIC DNA]</scope>
    <source>
        <strain evidence="3 4">NZ-12B</strain>
    </source>
</reference>
<feature type="domain" description="Transglycosylase SLT" evidence="2">
    <location>
        <begin position="5"/>
        <end position="74"/>
    </location>
</feature>